<dbReference type="EMBL" id="VTPC01000033">
    <property type="protein sequence ID" value="KAF2906037.1"/>
    <property type="molecule type" value="Genomic_DNA"/>
</dbReference>
<feature type="non-terminal residue" evidence="5">
    <location>
        <position position="756"/>
    </location>
</feature>
<dbReference type="SUPFAM" id="SSF54001">
    <property type="entry name" value="Cysteine proteinases"/>
    <property type="match status" value="1"/>
</dbReference>
<feature type="compositionally biased region" description="Basic and acidic residues" evidence="3">
    <location>
        <begin position="543"/>
        <end position="558"/>
    </location>
</feature>
<dbReference type="InterPro" id="IPR028889">
    <property type="entry name" value="USP"/>
</dbReference>
<evidence type="ECO:0000259" key="4">
    <source>
        <dbReference type="PROSITE" id="PS50235"/>
    </source>
</evidence>
<dbReference type="EC" id="3.4.19.12" evidence="2"/>
<name>A0A8K0DMF2_IGNLU</name>
<reference evidence="5" key="1">
    <citation type="submission" date="2019-08" db="EMBL/GenBank/DDBJ databases">
        <title>The genome of the North American firefly Photinus pyralis.</title>
        <authorList>
            <consortium name="Photinus pyralis genome working group"/>
            <person name="Fallon T.R."/>
            <person name="Sander Lower S.E."/>
            <person name="Weng J.-K."/>
        </authorList>
    </citation>
    <scope>NUCLEOTIDE SEQUENCE</scope>
    <source>
        <strain evidence="5">TRF0915ILg1</strain>
        <tissue evidence="5">Whole body</tissue>
    </source>
</reference>
<dbReference type="InterPro" id="IPR038765">
    <property type="entry name" value="Papain-like_cys_pep_sf"/>
</dbReference>
<protein>
    <recommendedName>
        <fullName evidence="2">ubiquitinyl hydrolase 1</fullName>
        <ecNumber evidence="2">3.4.19.12</ecNumber>
    </recommendedName>
</protein>
<feature type="compositionally biased region" description="Polar residues" evidence="3">
    <location>
        <begin position="740"/>
        <end position="756"/>
    </location>
</feature>
<keyword evidence="6" id="KW-1185">Reference proteome</keyword>
<evidence type="ECO:0000256" key="1">
    <source>
        <dbReference type="ARBA" id="ARBA00000707"/>
    </source>
</evidence>
<feature type="region of interest" description="Disordered" evidence="3">
    <location>
        <begin position="508"/>
        <end position="578"/>
    </location>
</feature>
<feature type="domain" description="USP" evidence="4">
    <location>
        <begin position="1"/>
        <end position="501"/>
    </location>
</feature>
<organism evidence="5 6">
    <name type="scientific">Ignelater luminosus</name>
    <name type="common">Cucubano</name>
    <name type="synonym">Pyrophorus luminosus</name>
    <dbReference type="NCBI Taxonomy" id="2038154"/>
    <lineage>
        <taxon>Eukaryota</taxon>
        <taxon>Metazoa</taxon>
        <taxon>Ecdysozoa</taxon>
        <taxon>Arthropoda</taxon>
        <taxon>Hexapoda</taxon>
        <taxon>Insecta</taxon>
        <taxon>Pterygota</taxon>
        <taxon>Neoptera</taxon>
        <taxon>Endopterygota</taxon>
        <taxon>Coleoptera</taxon>
        <taxon>Polyphaga</taxon>
        <taxon>Elateriformia</taxon>
        <taxon>Elateroidea</taxon>
        <taxon>Elateridae</taxon>
        <taxon>Agrypninae</taxon>
        <taxon>Pyrophorini</taxon>
        <taxon>Ignelater</taxon>
    </lineage>
</organism>
<feature type="compositionally biased region" description="Basic and acidic residues" evidence="3">
    <location>
        <begin position="718"/>
        <end position="731"/>
    </location>
</feature>
<evidence type="ECO:0000313" key="6">
    <source>
        <dbReference type="Proteomes" id="UP000801492"/>
    </source>
</evidence>
<dbReference type="PANTHER" id="PTHR21646">
    <property type="entry name" value="UBIQUITIN CARBOXYL-TERMINAL HYDROLASE"/>
    <property type="match status" value="1"/>
</dbReference>
<dbReference type="CDD" id="cd02674">
    <property type="entry name" value="Peptidase_C19R"/>
    <property type="match status" value="1"/>
</dbReference>
<feature type="compositionally biased region" description="Basic and acidic residues" evidence="3">
    <location>
        <begin position="616"/>
        <end position="631"/>
    </location>
</feature>
<accession>A0A8K0DMF2</accession>
<dbReference type="Gene3D" id="3.90.70.10">
    <property type="entry name" value="Cysteine proteinases"/>
    <property type="match status" value="2"/>
</dbReference>
<dbReference type="InterPro" id="IPR001394">
    <property type="entry name" value="Peptidase_C19_UCH"/>
</dbReference>
<dbReference type="InterPro" id="IPR050185">
    <property type="entry name" value="Ub_carboxyl-term_hydrolase"/>
</dbReference>
<dbReference type="GO" id="GO:0016579">
    <property type="term" value="P:protein deubiquitination"/>
    <property type="evidence" value="ECO:0007669"/>
    <property type="project" value="InterPro"/>
</dbReference>
<feature type="region of interest" description="Disordered" evidence="3">
    <location>
        <begin position="595"/>
        <end position="648"/>
    </location>
</feature>
<dbReference type="AlphaFoldDB" id="A0A8K0DMF2"/>
<evidence type="ECO:0000256" key="2">
    <source>
        <dbReference type="ARBA" id="ARBA00012759"/>
    </source>
</evidence>
<comment type="catalytic activity">
    <reaction evidence="1">
        <text>Thiol-dependent hydrolysis of ester, thioester, amide, peptide and isopeptide bonds formed by the C-terminal Gly of ubiquitin (a 76-residue protein attached to proteins as an intracellular targeting signal).</text>
        <dbReference type="EC" id="3.4.19.12"/>
    </reaction>
</comment>
<comment type="caution">
    <text evidence="5">The sequence shown here is derived from an EMBL/GenBank/DDBJ whole genome shotgun (WGS) entry which is preliminary data.</text>
</comment>
<dbReference type="Proteomes" id="UP000801492">
    <property type="component" value="Unassembled WGS sequence"/>
</dbReference>
<sequence>TFGRPDEVIAAETLANHIRCNNSFIQAVFQAQYRSSLSCSRCCTQSNTFDPFQCISVQLPQIHRHYIYVTVLYTSQQPRQVKIGVNLPSGATVAELRETLESDTSISRANMLLTEISESSFMRTFTDTQGVGVITEIDPIYCIEVAQLKDVEEDTTSAYVLLCWINVLTTDTNCIRFGSPYTMQVSRETSYEDLQKLMLKEMAPILHDDILTSSQPSGVFRIRISDPACNDNEPPCYLDPDLEHPLFMEAIDQALALCSEEGGPPHVKLVLEWTPDSKAAIIADDTDVVEEHSSVKQLKAQALQGGAPLTLEECLRHYTKAETLTLDDAWRCPHCQQYLPVIKTLDVWSLPDILVVHFKRFRQQTLKGRHSTKLTTMVDFPVYGFDMSPHLANKKNSNSVNNSDVTENQNPIILGGVGWSPWKRQRKQSNASDNMYDLYGVCYHHGTDLETGHYTAACKNPYDNQWYLYDDTKVTNLSQQTSDISSVLVNSSAYILFYQKRSGVYVSSSSNSSSAASTSSVGSTGDHWVSRMPKFTYTPPKIVKTEDKNQETDTKDNSNADTVNEDSKQTSECNNQAADPKYISTLEVNAKNYKNSQESVSLRNSQTTLHPGNNRKSYENKATETINDKKSPSLSHGNATNNRNSSEMKKPIYTTSIYINSSGNVDITTSCDNPSPVLSLHRVIGVSENDVSINLDERNGYYRGDRGYGTLAAVHRSSHAEEPEKYYHSDDEAPPVRADWSSSQSAHKVNQSHSSV</sequence>
<evidence type="ECO:0000313" key="5">
    <source>
        <dbReference type="EMBL" id="KAF2906037.1"/>
    </source>
</evidence>
<proteinExistence type="predicted"/>
<feature type="compositionally biased region" description="Low complexity" evidence="3">
    <location>
        <begin position="508"/>
        <end position="525"/>
    </location>
</feature>
<feature type="region of interest" description="Disordered" evidence="3">
    <location>
        <begin position="715"/>
        <end position="756"/>
    </location>
</feature>
<dbReference type="PANTHER" id="PTHR21646:SF14">
    <property type="entry name" value="FI05488P"/>
    <property type="match status" value="1"/>
</dbReference>
<dbReference type="Pfam" id="PF00443">
    <property type="entry name" value="UCH"/>
    <property type="match status" value="1"/>
</dbReference>
<dbReference type="PROSITE" id="PS00973">
    <property type="entry name" value="USP_2"/>
    <property type="match status" value="1"/>
</dbReference>
<dbReference type="InterPro" id="IPR018200">
    <property type="entry name" value="USP_CS"/>
</dbReference>
<gene>
    <name evidence="5" type="ORF">ILUMI_00139</name>
</gene>
<evidence type="ECO:0000256" key="3">
    <source>
        <dbReference type="SAM" id="MobiDB-lite"/>
    </source>
</evidence>
<dbReference type="PROSITE" id="PS50235">
    <property type="entry name" value="USP_3"/>
    <property type="match status" value="1"/>
</dbReference>
<feature type="compositionally biased region" description="Polar residues" evidence="3">
    <location>
        <begin position="595"/>
        <end position="615"/>
    </location>
</feature>
<feature type="compositionally biased region" description="Polar residues" evidence="3">
    <location>
        <begin position="632"/>
        <end position="645"/>
    </location>
</feature>
<dbReference type="GO" id="GO:0004843">
    <property type="term" value="F:cysteine-type deubiquitinase activity"/>
    <property type="evidence" value="ECO:0007669"/>
    <property type="project" value="UniProtKB-EC"/>
</dbReference>
<dbReference type="OrthoDB" id="265776at2759"/>